<dbReference type="AlphaFoldDB" id="A0A9Q1GKK4"/>
<dbReference type="EMBL" id="JAKOGI010003058">
    <property type="protein sequence ID" value="KAJ8420909.1"/>
    <property type="molecule type" value="Genomic_DNA"/>
</dbReference>
<name>A0A9Q1GKK4_9CARY</name>
<sequence length="212" mass="24379">MAQLNEAQTKTVKSMGFASFLKVNLKQILEKLSKWLVKIFDLYTICFRLPDGQKFQVTPFDVYLTLVCRLGKGPHYMDEEWSIDQNTPKLTPMQKFILTKKDKVESFKTNFIIFLVNCFFGESKNRYYSKLVLKHVKDVNQIASLQPNKDDDGPSFSAKLALSQPDSEALILANTSMVDSSVGVDREEHREDVLIDQAKHELKKDEAFLYLV</sequence>
<reference evidence="1" key="1">
    <citation type="submission" date="2022-04" db="EMBL/GenBank/DDBJ databases">
        <title>Carnegiea gigantea Genome sequencing and assembly v2.</title>
        <authorList>
            <person name="Copetti D."/>
            <person name="Sanderson M.J."/>
            <person name="Burquez A."/>
            <person name="Wojciechowski M.F."/>
        </authorList>
    </citation>
    <scope>NUCLEOTIDE SEQUENCE</scope>
    <source>
        <strain evidence="1">SGP5-SGP5p</strain>
        <tissue evidence="1">Aerial part</tissue>
    </source>
</reference>
<gene>
    <name evidence="1" type="ORF">Cgig2_007765</name>
</gene>
<evidence type="ECO:0000313" key="2">
    <source>
        <dbReference type="Proteomes" id="UP001153076"/>
    </source>
</evidence>
<organism evidence="1 2">
    <name type="scientific">Carnegiea gigantea</name>
    <dbReference type="NCBI Taxonomy" id="171969"/>
    <lineage>
        <taxon>Eukaryota</taxon>
        <taxon>Viridiplantae</taxon>
        <taxon>Streptophyta</taxon>
        <taxon>Embryophyta</taxon>
        <taxon>Tracheophyta</taxon>
        <taxon>Spermatophyta</taxon>
        <taxon>Magnoliopsida</taxon>
        <taxon>eudicotyledons</taxon>
        <taxon>Gunneridae</taxon>
        <taxon>Pentapetalae</taxon>
        <taxon>Caryophyllales</taxon>
        <taxon>Cactineae</taxon>
        <taxon>Cactaceae</taxon>
        <taxon>Cactoideae</taxon>
        <taxon>Echinocereeae</taxon>
        <taxon>Carnegiea</taxon>
    </lineage>
</organism>
<dbReference type="PANTHER" id="PTHR34835">
    <property type="entry name" value="OS07G0283600 PROTEIN-RELATED"/>
    <property type="match status" value="1"/>
</dbReference>
<comment type="caution">
    <text evidence="1">The sequence shown here is derived from an EMBL/GenBank/DDBJ whole genome shotgun (WGS) entry which is preliminary data.</text>
</comment>
<protein>
    <submittedName>
        <fullName evidence="1">Uncharacterized protein</fullName>
    </submittedName>
</protein>
<proteinExistence type="predicted"/>
<accession>A0A9Q1GKK4</accession>
<dbReference type="Proteomes" id="UP001153076">
    <property type="component" value="Unassembled WGS sequence"/>
</dbReference>
<evidence type="ECO:0000313" key="1">
    <source>
        <dbReference type="EMBL" id="KAJ8420909.1"/>
    </source>
</evidence>
<keyword evidence="2" id="KW-1185">Reference proteome</keyword>